<dbReference type="EMBL" id="JBHUHX010000018">
    <property type="protein sequence ID" value="MFD2112035.1"/>
    <property type="molecule type" value="Genomic_DNA"/>
</dbReference>
<gene>
    <name evidence="1" type="ORF">ACFSJC_09310</name>
</gene>
<protein>
    <recommendedName>
        <fullName evidence="3">HK97 gp10 family phage protein</fullName>
    </recommendedName>
</protein>
<dbReference type="RefSeq" id="WP_386025973.1">
    <property type="nucleotide sequence ID" value="NZ_JBHUHX010000018.1"/>
</dbReference>
<accession>A0ABW4Y7N7</accession>
<evidence type="ECO:0008006" key="3">
    <source>
        <dbReference type="Google" id="ProtNLM"/>
    </source>
</evidence>
<organism evidence="1 2">
    <name type="scientific">Thiorhodococcus fuscus</name>
    <dbReference type="NCBI Taxonomy" id="527200"/>
    <lineage>
        <taxon>Bacteria</taxon>
        <taxon>Pseudomonadati</taxon>
        <taxon>Pseudomonadota</taxon>
        <taxon>Gammaproteobacteria</taxon>
        <taxon>Chromatiales</taxon>
        <taxon>Chromatiaceae</taxon>
        <taxon>Thiorhodococcus</taxon>
    </lineage>
</organism>
<reference evidence="2" key="1">
    <citation type="journal article" date="2019" name="Int. J. Syst. Evol. Microbiol.">
        <title>The Global Catalogue of Microorganisms (GCM) 10K type strain sequencing project: providing services to taxonomists for standard genome sequencing and annotation.</title>
        <authorList>
            <consortium name="The Broad Institute Genomics Platform"/>
            <consortium name="The Broad Institute Genome Sequencing Center for Infectious Disease"/>
            <person name="Wu L."/>
            <person name="Ma J."/>
        </authorList>
    </citation>
    <scope>NUCLEOTIDE SEQUENCE [LARGE SCALE GENOMIC DNA]</scope>
    <source>
        <strain evidence="2">KACC 12597</strain>
    </source>
</reference>
<evidence type="ECO:0000313" key="1">
    <source>
        <dbReference type="EMBL" id="MFD2112035.1"/>
    </source>
</evidence>
<comment type="caution">
    <text evidence="1">The sequence shown here is derived from an EMBL/GenBank/DDBJ whole genome shotgun (WGS) entry which is preliminary data.</text>
</comment>
<dbReference type="Proteomes" id="UP001597337">
    <property type="component" value="Unassembled WGS sequence"/>
</dbReference>
<sequence length="193" mass="21731">MINIELDGLNAVIRRFEQLSADIKPAVAAGINRTMDAMEQHELVAMERELDRPTPFSLNAIQIFKARASRLDAVLFVKPIQARYLKYAIKGGLIPVNITPTRAARLNKFGNLPGKRRGLEGIAGKARTKFVGEVNGIYGVWQRYGRGGSKLKLLAKIEREAERSKRWEFYETGQKVARDRLVRDVVRALRDAG</sequence>
<keyword evidence="2" id="KW-1185">Reference proteome</keyword>
<evidence type="ECO:0000313" key="2">
    <source>
        <dbReference type="Proteomes" id="UP001597337"/>
    </source>
</evidence>
<proteinExistence type="predicted"/>
<name>A0ABW4Y7N7_9GAMM</name>